<sequence length="181" mass="19001">MNELYETRGTAVAASRNVAPPGTSALLLSQAGLQDRGYVCVHTGVLTLAPSARLACFRGLVQRLLDDGIAVALTGPAGQLAFAAEFRTQLRVEAGILLADFVGRTSLGTLTDLVSRARLLISDGPGATRIAATVQTPSLIVDGYAVPATGFFATRPHPWVEARVDLLLRAARALMRAGDAY</sequence>
<dbReference type="AlphaFoldDB" id="A0A969WEV8"/>
<dbReference type="EMBL" id="JAAVXB010000008">
    <property type="protein sequence ID" value="NKF23475.1"/>
    <property type="molecule type" value="Genomic_DNA"/>
</dbReference>
<protein>
    <submittedName>
        <fullName evidence="1">Uncharacterized protein</fullName>
    </submittedName>
</protein>
<dbReference type="Gene3D" id="3.40.50.2000">
    <property type="entry name" value="Glycogen Phosphorylase B"/>
    <property type="match status" value="1"/>
</dbReference>
<name>A0A969WEV8_9GAMM</name>
<dbReference type="SUPFAM" id="SSF53756">
    <property type="entry name" value="UDP-Glycosyltransferase/glycogen phosphorylase"/>
    <property type="match status" value="1"/>
</dbReference>
<organism evidence="1 2">
    <name type="scientific">Solimonas marina</name>
    <dbReference type="NCBI Taxonomy" id="2714601"/>
    <lineage>
        <taxon>Bacteria</taxon>
        <taxon>Pseudomonadati</taxon>
        <taxon>Pseudomonadota</taxon>
        <taxon>Gammaproteobacteria</taxon>
        <taxon>Nevskiales</taxon>
        <taxon>Nevskiaceae</taxon>
        <taxon>Solimonas</taxon>
    </lineage>
</organism>
<dbReference type="Pfam" id="PF01075">
    <property type="entry name" value="Glyco_transf_9"/>
    <property type="match status" value="1"/>
</dbReference>
<reference evidence="1" key="1">
    <citation type="submission" date="2020-03" db="EMBL/GenBank/DDBJ databases">
        <title>Solimonas marina sp. nov., isolated from deep seawater of the Pacific Ocean.</title>
        <authorList>
            <person name="Liu X."/>
            <person name="Lai Q."/>
            <person name="Sun F."/>
            <person name="Gai Y."/>
            <person name="Li G."/>
            <person name="Shao Z."/>
        </authorList>
    </citation>
    <scope>NUCLEOTIDE SEQUENCE</scope>
    <source>
        <strain evidence="1">C16B3</strain>
    </source>
</reference>
<gene>
    <name evidence="1" type="ORF">G7Y82_14240</name>
</gene>
<comment type="caution">
    <text evidence="1">The sequence shown here is derived from an EMBL/GenBank/DDBJ whole genome shotgun (WGS) entry which is preliminary data.</text>
</comment>
<keyword evidence="2" id="KW-1185">Reference proteome</keyword>
<proteinExistence type="predicted"/>
<evidence type="ECO:0000313" key="2">
    <source>
        <dbReference type="Proteomes" id="UP000653472"/>
    </source>
</evidence>
<dbReference type="InterPro" id="IPR002201">
    <property type="entry name" value="Glyco_trans_9"/>
</dbReference>
<dbReference type="RefSeq" id="WP_168148801.1">
    <property type="nucleotide sequence ID" value="NZ_JAAVXB010000008.1"/>
</dbReference>
<dbReference type="GO" id="GO:0016757">
    <property type="term" value="F:glycosyltransferase activity"/>
    <property type="evidence" value="ECO:0007669"/>
    <property type="project" value="InterPro"/>
</dbReference>
<dbReference type="Proteomes" id="UP000653472">
    <property type="component" value="Unassembled WGS sequence"/>
</dbReference>
<accession>A0A969WEV8</accession>
<evidence type="ECO:0000313" key="1">
    <source>
        <dbReference type="EMBL" id="NKF23475.1"/>
    </source>
</evidence>